<evidence type="ECO:0000256" key="4">
    <source>
        <dbReference type="PROSITE-ProRule" id="PRU00339"/>
    </source>
</evidence>
<dbReference type="CDD" id="cd00146">
    <property type="entry name" value="PKD"/>
    <property type="match status" value="2"/>
</dbReference>
<dbReference type="GeneID" id="97608783"/>
<accession>A0A2V2NAK0</accession>
<keyword evidence="5" id="KW-1133">Transmembrane helix</keyword>
<feature type="repeat" description="TPR" evidence="4">
    <location>
        <begin position="4"/>
        <end position="37"/>
    </location>
</feature>
<dbReference type="Proteomes" id="UP000245934">
    <property type="component" value="Unassembled WGS sequence"/>
</dbReference>
<name>A0A2V2NAK0_9EURY</name>
<feature type="repeat" description="TPR" evidence="4">
    <location>
        <begin position="38"/>
        <end position="71"/>
    </location>
</feature>
<dbReference type="SUPFAM" id="SSF48452">
    <property type="entry name" value="TPR-like"/>
    <property type="match status" value="1"/>
</dbReference>
<dbReference type="InterPro" id="IPR022409">
    <property type="entry name" value="PKD/Chitinase_dom"/>
</dbReference>
<dbReference type="InterPro" id="IPR011990">
    <property type="entry name" value="TPR-like_helical_dom_sf"/>
</dbReference>
<feature type="transmembrane region" description="Helical" evidence="5">
    <location>
        <begin position="174"/>
        <end position="194"/>
    </location>
</feature>
<comment type="subcellular location">
    <subcellularLocation>
        <location evidence="1">Secreted</location>
    </subcellularLocation>
</comment>
<keyword evidence="3" id="KW-0732">Signal</keyword>
<dbReference type="InterPro" id="IPR000601">
    <property type="entry name" value="PKD_dom"/>
</dbReference>
<keyword evidence="5" id="KW-0472">Membrane</keyword>
<dbReference type="InterPro" id="IPR019734">
    <property type="entry name" value="TPR_rpt"/>
</dbReference>
<keyword evidence="4" id="KW-0802">TPR repeat</keyword>
<sequence length="707" mass="79814">MKIITDLYDAGINLYKEGEYEKAAEKFVKLLDFDKTNPKAWNALGICLSKMEDYQKARTCFINAMKFDPDNPVYLKNLKKTTEKIRPTKPEEPKTSILKQIRRTLSEFNIGTTEYTCLLIGFILLGIYFLTPLAGIIVPSPTHEIIGICGIIFIFFFLITALMKYLQFLGVKRIHFIITLIAILIVAFPIFHLLNLSGSKELIPANLSEFHERTYEPLITPDEPSNIDPYAIMASADTGKNETLAPEPVLNKHCTKPTPLFEYQIVSIDPYMVQFIDKTDTLLSPSSVNWDFGDNTISAEKTPVHEYPRLGSYAVNLTVRNDCGDTDSLVRTIHPVYANLTPNILINPVQGNVPLTISCTDLSSPFSEISSWRWTFGDGAVYETGSPENRNSTHTYQKSGTYYVTLTVENRYHQQFITTGQVTAKSYGIISGYLWSDDNRNGIREDTEQNLTGWHVILEKKQDNGWVPVETRSTDTLGTYHFTITDTGGTYRVRVFYPPSKIFEITNPDNTILPNVSGSLRLYNPEDMHQQNFGILETYPDQYHEVSLITSRTGHINAGGKIRWQQDGDDGSIIVNGTTYSMKDGSIDEISYFAPSNSSHISIAGDLHAQNLSNVSFMMDKTLIDSGECSYLESSSESGYHTTLTLTLNPERESDVSLIWDGKEIPVSWREKITIIGLTPMENQKMELELRPDQVFFIGRAESYEIT</sequence>
<evidence type="ECO:0000256" key="1">
    <source>
        <dbReference type="ARBA" id="ARBA00004613"/>
    </source>
</evidence>
<dbReference type="Pfam" id="PF18911">
    <property type="entry name" value="PKD_4"/>
    <property type="match status" value="1"/>
</dbReference>
<keyword evidence="5" id="KW-0812">Transmembrane</keyword>
<keyword evidence="2" id="KW-0964">Secreted</keyword>
<dbReference type="SMART" id="SM00089">
    <property type="entry name" value="PKD"/>
    <property type="match status" value="2"/>
</dbReference>
<feature type="domain" description="PKD" evidence="6">
    <location>
        <begin position="284"/>
        <end position="328"/>
    </location>
</feature>
<dbReference type="RefSeq" id="WP_109940919.1">
    <property type="nucleotide sequence ID" value="NZ_CP176366.1"/>
</dbReference>
<evidence type="ECO:0000256" key="2">
    <source>
        <dbReference type="ARBA" id="ARBA00022525"/>
    </source>
</evidence>
<organism evidence="7 8">
    <name type="scientific">Methanospirillum stamsii</name>
    <dbReference type="NCBI Taxonomy" id="1277351"/>
    <lineage>
        <taxon>Archaea</taxon>
        <taxon>Methanobacteriati</taxon>
        <taxon>Methanobacteriota</taxon>
        <taxon>Stenosarchaea group</taxon>
        <taxon>Methanomicrobia</taxon>
        <taxon>Methanomicrobiales</taxon>
        <taxon>Methanospirillaceae</taxon>
        <taxon>Methanospirillum</taxon>
    </lineage>
</organism>
<evidence type="ECO:0000313" key="7">
    <source>
        <dbReference type="EMBL" id="PWR73508.1"/>
    </source>
</evidence>
<gene>
    <name evidence="7" type="ORF">DLD82_09700</name>
</gene>
<dbReference type="PROSITE" id="PS50093">
    <property type="entry name" value="PKD"/>
    <property type="match status" value="2"/>
</dbReference>
<dbReference type="InterPro" id="IPR035986">
    <property type="entry name" value="PKD_dom_sf"/>
</dbReference>
<feature type="transmembrane region" description="Helical" evidence="5">
    <location>
        <begin position="145"/>
        <end position="162"/>
    </location>
</feature>
<reference evidence="7 8" key="1">
    <citation type="submission" date="2018-05" db="EMBL/GenBank/DDBJ databases">
        <title>Draft genome of Methanospirillum stamsii Pt1.</title>
        <authorList>
            <person name="Dueholm M.S."/>
            <person name="Nielsen P.H."/>
            <person name="Bakmann L.F."/>
            <person name="Otzen D.E."/>
        </authorList>
    </citation>
    <scope>NUCLEOTIDE SEQUENCE [LARGE SCALE GENOMIC DNA]</scope>
    <source>
        <strain evidence="7 8">Pt1</strain>
    </source>
</reference>
<dbReference type="GO" id="GO:0005576">
    <property type="term" value="C:extracellular region"/>
    <property type="evidence" value="ECO:0007669"/>
    <property type="project" value="UniProtKB-SubCell"/>
</dbReference>
<dbReference type="EMBL" id="QGMZ01000018">
    <property type="protein sequence ID" value="PWR73508.1"/>
    <property type="molecule type" value="Genomic_DNA"/>
</dbReference>
<proteinExistence type="predicted"/>
<dbReference type="Pfam" id="PF17210">
    <property type="entry name" value="SdrD_B"/>
    <property type="match status" value="1"/>
</dbReference>
<evidence type="ECO:0000259" key="6">
    <source>
        <dbReference type="PROSITE" id="PS50093"/>
    </source>
</evidence>
<dbReference type="SMART" id="SM00028">
    <property type="entry name" value="TPR"/>
    <property type="match status" value="2"/>
</dbReference>
<dbReference type="Gene3D" id="1.25.40.10">
    <property type="entry name" value="Tetratricopeptide repeat domain"/>
    <property type="match status" value="1"/>
</dbReference>
<dbReference type="InterPro" id="IPR013783">
    <property type="entry name" value="Ig-like_fold"/>
</dbReference>
<dbReference type="AlphaFoldDB" id="A0A2V2NAK0"/>
<protein>
    <recommendedName>
        <fullName evidence="6">PKD domain-containing protein</fullName>
    </recommendedName>
</protein>
<dbReference type="OrthoDB" id="115601at2157"/>
<comment type="caution">
    <text evidence="7">The sequence shown here is derived from an EMBL/GenBank/DDBJ whole genome shotgun (WGS) entry which is preliminary data.</text>
</comment>
<evidence type="ECO:0000256" key="3">
    <source>
        <dbReference type="ARBA" id="ARBA00022729"/>
    </source>
</evidence>
<dbReference type="SUPFAM" id="SSF49299">
    <property type="entry name" value="PKD domain"/>
    <property type="match status" value="2"/>
</dbReference>
<dbReference type="PROSITE" id="PS50005">
    <property type="entry name" value="TPR"/>
    <property type="match status" value="2"/>
</dbReference>
<dbReference type="InterPro" id="IPR033764">
    <property type="entry name" value="Sdr_B"/>
</dbReference>
<feature type="domain" description="PKD" evidence="6">
    <location>
        <begin position="340"/>
        <end position="410"/>
    </location>
</feature>
<dbReference type="SUPFAM" id="SSF117074">
    <property type="entry name" value="Hypothetical protein PA1324"/>
    <property type="match status" value="1"/>
</dbReference>
<evidence type="ECO:0000313" key="8">
    <source>
        <dbReference type="Proteomes" id="UP000245934"/>
    </source>
</evidence>
<keyword evidence="8" id="KW-1185">Reference proteome</keyword>
<dbReference type="Pfam" id="PF00801">
    <property type="entry name" value="PKD"/>
    <property type="match status" value="1"/>
</dbReference>
<dbReference type="Pfam" id="PF00515">
    <property type="entry name" value="TPR_1"/>
    <property type="match status" value="1"/>
</dbReference>
<feature type="transmembrane region" description="Helical" evidence="5">
    <location>
        <begin position="115"/>
        <end position="139"/>
    </location>
</feature>
<evidence type="ECO:0000256" key="5">
    <source>
        <dbReference type="SAM" id="Phobius"/>
    </source>
</evidence>
<dbReference type="Gene3D" id="2.60.40.10">
    <property type="entry name" value="Immunoglobulins"/>
    <property type="match status" value="3"/>
</dbReference>